<dbReference type="InterPro" id="IPR007237">
    <property type="entry name" value="CD20-like"/>
</dbReference>
<evidence type="ECO:0000256" key="2">
    <source>
        <dbReference type="ARBA" id="ARBA00009565"/>
    </source>
</evidence>
<organism evidence="8 9">
    <name type="scientific">Cyclopterus lumpus</name>
    <name type="common">Lumpsucker</name>
    <dbReference type="NCBI Taxonomy" id="8103"/>
    <lineage>
        <taxon>Eukaryota</taxon>
        <taxon>Metazoa</taxon>
        <taxon>Chordata</taxon>
        <taxon>Craniata</taxon>
        <taxon>Vertebrata</taxon>
        <taxon>Euteleostomi</taxon>
        <taxon>Actinopterygii</taxon>
        <taxon>Neopterygii</taxon>
        <taxon>Teleostei</taxon>
        <taxon>Neoteleostei</taxon>
        <taxon>Acanthomorphata</taxon>
        <taxon>Eupercaria</taxon>
        <taxon>Perciformes</taxon>
        <taxon>Cottioidei</taxon>
        <taxon>Cottales</taxon>
        <taxon>Cyclopteridae</taxon>
        <taxon>Cyclopterus</taxon>
    </lineage>
</organism>
<evidence type="ECO:0000256" key="5">
    <source>
        <dbReference type="ARBA" id="ARBA00023136"/>
    </source>
</evidence>
<keyword evidence="4 7" id="KW-1133">Transmembrane helix</keyword>
<dbReference type="KEGG" id="clum:117728143"/>
<dbReference type="Ensembl" id="ENSCLMT00005025594.1">
    <property type="protein sequence ID" value="ENSCLMP00005024479.1"/>
    <property type="gene ID" value="ENSCLMG00005012084.1"/>
</dbReference>
<dbReference type="PANTHER" id="PTHR23320:SF125">
    <property type="entry name" value="TRANSMEMBRANE PROTEIN 176L.1-RELATED"/>
    <property type="match status" value="1"/>
</dbReference>
<keyword evidence="5 7" id="KW-0472">Membrane</keyword>
<sequence length="297" mass="32361">MSLQSVRSEEEGVTPTYLLRPPQSIGVLSPRTPPDSHCPPAAIRMSVTMTKAEGVTVFTMTSDTHSVLPPLCQILKGLCYSPVCCSVSQHLKAAQRNSQSVLGALHIMVGLLNIGLGMILMCSPGGAWWIMRETMYPVWIGVLIMLFGIFGILSEKCPSPCLIVVNVMLNLAGVAFSIAAIVLYSINIATTRLWGMCTKDYSDYYSRYEQHFTTTVSPGENYMLEKCLEAKTLALILLRSMTALLIVLSALELCLVISSAVLGIKALKRGGMGEKEKMGDPEHYKPLLEEVTSQPTA</sequence>
<evidence type="ECO:0000256" key="1">
    <source>
        <dbReference type="ARBA" id="ARBA00004141"/>
    </source>
</evidence>
<dbReference type="GeneID" id="117728143"/>
<gene>
    <name evidence="8" type="primary">LOC117728143</name>
</gene>
<feature type="transmembrane region" description="Helical" evidence="7">
    <location>
        <begin position="161"/>
        <end position="186"/>
    </location>
</feature>
<keyword evidence="3 7" id="KW-0812">Transmembrane</keyword>
<evidence type="ECO:0000313" key="9">
    <source>
        <dbReference type="Proteomes" id="UP000694565"/>
    </source>
</evidence>
<comment type="similarity">
    <text evidence="2">Belongs to the MS4A family.</text>
</comment>
<comment type="subcellular location">
    <subcellularLocation>
        <location evidence="1">Membrane</location>
        <topology evidence="1">Multi-pass membrane protein</topology>
    </subcellularLocation>
</comment>
<evidence type="ECO:0000256" key="7">
    <source>
        <dbReference type="SAM" id="Phobius"/>
    </source>
</evidence>
<name>A0A8C2ZAX0_CYCLU</name>
<reference evidence="8" key="2">
    <citation type="submission" date="2025-09" db="UniProtKB">
        <authorList>
            <consortium name="Ensembl"/>
        </authorList>
    </citation>
    <scope>IDENTIFICATION</scope>
</reference>
<evidence type="ECO:0000256" key="3">
    <source>
        <dbReference type="ARBA" id="ARBA00022692"/>
    </source>
</evidence>
<feature type="transmembrane region" description="Helical" evidence="7">
    <location>
        <begin position="101"/>
        <end position="130"/>
    </location>
</feature>
<reference evidence="8" key="1">
    <citation type="submission" date="2025-08" db="UniProtKB">
        <authorList>
            <consortium name="Ensembl"/>
        </authorList>
    </citation>
    <scope>IDENTIFICATION</scope>
</reference>
<dbReference type="GO" id="GO:0016020">
    <property type="term" value="C:membrane"/>
    <property type="evidence" value="ECO:0007669"/>
    <property type="project" value="UniProtKB-SubCell"/>
</dbReference>
<feature type="transmembrane region" description="Helical" evidence="7">
    <location>
        <begin position="243"/>
        <end position="267"/>
    </location>
</feature>
<feature type="compositionally biased region" description="Basic and acidic residues" evidence="6">
    <location>
        <begin position="274"/>
        <end position="288"/>
    </location>
</feature>
<dbReference type="PANTHER" id="PTHR23320">
    <property type="entry name" value="MEMBRANE-SPANNING 4-DOMAINS SUBFAMILY A MS4A -RELATED"/>
    <property type="match status" value="1"/>
</dbReference>
<dbReference type="Proteomes" id="UP000694565">
    <property type="component" value="Unplaced"/>
</dbReference>
<dbReference type="OrthoDB" id="10071849at2759"/>
<proteinExistence type="inferred from homology"/>
<dbReference type="Pfam" id="PF04103">
    <property type="entry name" value="CD20"/>
    <property type="match status" value="1"/>
</dbReference>
<protein>
    <submittedName>
        <fullName evidence="8">Transmembrane protein 176l.2</fullName>
    </submittedName>
</protein>
<feature type="transmembrane region" description="Helical" evidence="7">
    <location>
        <begin position="136"/>
        <end position="154"/>
    </location>
</feature>
<dbReference type="InterPro" id="IPR030417">
    <property type="entry name" value="MS4A"/>
</dbReference>
<dbReference type="RefSeq" id="XP_034384795.1">
    <property type="nucleotide sequence ID" value="XM_034528904.1"/>
</dbReference>
<dbReference type="RefSeq" id="XP_034384793.1">
    <property type="nucleotide sequence ID" value="XM_034528902.1"/>
</dbReference>
<keyword evidence="9" id="KW-1185">Reference proteome</keyword>
<dbReference type="AlphaFoldDB" id="A0A8C2ZAX0"/>
<dbReference type="GeneTree" id="ENSGT00510000051675"/>
<evidence type="ECO:0000256" key="6">
    <source>
        <dbReference type="SAM" id="MobiDB-lite"/>
    </source>
</evidence>
<accession>A0A8C2ZAX0</accession>
<evidence type="ECO:0000256" key="4">
    <source>
        <dbReference type="ARBA" id="ARBA00022989"/>
    </source>
</evidence>
<feature type="region of interest" description="Disordered" evidence="6">
    <location>
        <begin position="274"/>
        <end position="297"/>
    </location>
</feature>
<evidence type="ECO:0000313" key="8">
    <source>
        <dbReference type="Ensembl" id="ENSCLMP00005024479.1"/>
    </source>
</evidence>